<evidence type="ECO:0000256" key="1">
    <source>
        <dbReference type="SAM" id="Coils"/>
    </source>
</evidence>
<feature type="compositionally biased region" description="Basic residues" evidence="2">
    <location>
        <begin position="1"/>
        <end position="35"/>
    </location>
</feature>
<proteinExistence type="predicted"/>
<evidence type="ECO:0000313" key="3">
    <source>
        <dbReference type="EMBL" id="QHT94121.1"/>
    </source>
</evidence>
<sequence>MTKGSKKYRRKGKNNNHTHKKVSHKHKGKGNKKHIHDLNNSTIKNISIRGNENNILTGGMHYGENHGENHGDNNSSSVDVEVEGNYNKVIASTGDNNHQPSHGDTNGLYRFKTPPPPPPSQKYPNTIEPIDPTKKTREAPNLQKIYSRKNTGQYLFPPTQEEEEKEEKEEEDHEIDEILEYIDINYILNEENEENIMDYISYCVYQWELYEQLYKDYSIPKDEYYQNMIDELYNDSLYTNNIDKDYDFISDTDYDFISFKNQFKSDETKSGEQSGGVIKEYEKNEGINKRGRGNKEGKEASPDLKRVKSTQEKDNTEMDVAVDNNEIEVTKEEEKGEPMEEEKEEDKTMEEEEEKTPDEKINIIKDIFSKNDSYHDFLKGTRAVYLQPPPKKDIIDKMGSLIAPQEQTSQTSQSSTYPIQTEYFHQSNVLEQYSQILQRNLHSEGSVLKKTLALDGIDTKKTFSSYIKDNELGSFILKINEKINKDKKNSILNNYYVIPKISQNENSDFSLEDNYMYFIRKDENPKNNYNMLQHICKDMGLTYTVCLGVFLNELVRESSTVYPISVLDSLDNFKSYSNQFLAKIDEKLKFKFLEEIKTLAKKMDPIVRSLEQVVDFSLNEKLNEEYLKKIYITAYQLVLKYLFGITEPINDFNWISDNNNIIVGVKFILLVEGNENNIDFYFTTNTVEIVSQAIVAIVAPQSETYSQNDKVKQIINTAQQIHDLQSPSPANKNDIIIILTKLKTQGDLYQIITAYLINLEHPISFYTEDRLCLSIAFMIDNFLKEEVEKSKPLNVFFKASSGQYEDETSEDNIYILMDTKMNKEVTVCSSAMLLTTKNDYKKLCLNEILKVKQDFIKFRDRFAGYGIDELYEDADTELNTHLGEISIMYPADDNEEEKSDSEINEEDKNKFDIIRINVAKLHSLIDFNENISDAFLEYAFPLPPNGIIDKLKKVFKTNVPISKQFTKFGNFSVKAWMEWQQGNSGIHKYLKENINSLEERKKKLEKASTVASNINYNNDNFSTFLNELITKSDELIEEFKKDFTKKINALKQPTQSKRTGNRSGTSSNQTSYADTSELEQLREKKDSINSDIAKLGEEKTTIIDSIKTKLPQKENIFLRILEKIQKNSKLNKTEEKLITKNELEQINNAKKKISEIKSTIKEYSKKLISCVKKIDTEQNKFDEPNFVPEKVKEDLLTYLLKLGASTSTQGVSTQGASTSSSSTAQGASTPLPPPPPSSSSKAQGASSSFTLGASSSKGGKNKKSRKNRKRRTRLNNKKTKRKTKNKSKRSKKKKTIKKHKRTRKKKQYKR</sequence>
<evidence type="ECO:0000256" key="2">
    <source>
        <dbReference type="SAM" id="MobiDB-lite"/>
    </source>
</evidence>
<feature type="compositionally biased region" description="Acidic residues" evidence="2">
    <location>
        <begin position="339"/>
        <end position="356"/>
    </location>
</feature>
<feature type="region of interest" description="Disordered" evidence="2">
    <location>
        <begin position="1207"/>
        <end position="1310"/>
    </location>
</feature>
<keyword evidence="1" id="KW-0175">Coiled coil</keyword>
<dbReference type="EMBL" id="MN740215">
    <property type="protein sequence ID" value="QHT94121.1"/>
    <property type="molecule type" value="Genomic_DNA"/>
</dbReference>
<feature type="compositionally biased region" description="Polar residues" evidence="2">
    <location>
        <begin position="93"/>
        <end position="104"/>
    </location>
</feature>
<feature type="compositionally biased region" description="Low complexity" evidence="2">
    <location>
        <begin position="1238"/>
        <end position="1258"/>
    </location>
</feature>
<feature type="compositionally biased region" description="Basic and acidic residues" evidence="2">
    <location>
        <begin position="328"/>
        <end position="338"/>
    </location>
</feature>
<feature type="region of interest" description="Disordered" evidence="2">
    <location>
        <begin position="265"/>
        <end position="357"/>
    </location>
</feature>
<organism evidence="3">
    <name type="scientific">viral metagenome</name>
    <dbReference type="NCBI Taxonomy" id="1070528"/>
    <lineage>
        <taxon>unclassified sequences</taxon>
        <taxon>metagenomes</taxon>
        <taxon>organismal metagenomes</taxon>
    </lineage>
</organism>
<reference evidence="3" key="1">
    <citation type="journal article" date="2020" name="Nature">
        <title>Giant virus diversity and host interactions through global metagenomics.</title>
        <authorList>
            <person name="Schulz F."/>
            <person name="Roux S."/>
            <person name="Paez-Espino D."/>
            <person name="Jungbluth S."/>
            <person name="Walsh D.A."/>
            <person name="Denef V.J."/>
            <person name="McMahon K.D."/>
            <person name="Konstantinidis K.T."/>
            <person name="Eloe-Fadrosh E.A."/>
            <person name="Kyrpides N.C."/>
            <person name="Woyke T."/>
        </authorList>
    </citation>
    <scope>NUCLEOTIDE SEQUENCE</scope>
    <source>
        <strain evidence="3">GVMAG-M-3300024258-14</strain>
    </source>
</reference>
<feature type="region of interest" description="Disordered" evidence="2">
    <location>
        <begin position="1050"/>
        <end position="1080"/>
    </location>
</feature>
<feature type="coiled-coil region" evidence="1">
    <location>
        <begin position="987"/>
        <end position="1014"/>
    </location>
</feature>
<feature type="region of interest" description="Disordered" evidence="2">
    <location>
        <begin position="57"/>
        <end position="143"/>
    </location>
</feature>
<feature type="compositionally biased region" description="Polar residues" evidence="2">
    <location>
        <begin position="1051"/>
        <end position="1074"/>
    </location>
</feature>
<accession>A0A6C0ILN2</accession>
<protein>
    <submittedName>
        <fullName evidence="3">Uncharacterized protein</fullName>
    </submittedName>
</protein>
<name>A0A6C0ILN2_9ZZZZ</name>
<feature type="compositionally biased region" description="Basic and acidic residues" evidence="2">
    <location>
        <begin position="279"/>
        <end position="316"/>
    </location>
</feature>
<feature type="region of interest" description="Disordered" evidence="2">
    <location>
        <begin position="1"/>
        <end position="41"/>
    </location>
</feature>
<feature type="compositionally biased region" description="Basic residues" evidence="2">
    <location>
        <begin position="1259"/>
        <end position="1310"/>
    </location>
</feature>
<feature type="compositionally biased region" description="Low complexity" evidence="2">
    <location>
        <begin position="1207"/>
        <end position="1229"/>
    </location>
</feature>